<dbReference type="KEGG" id="slb:AWJ20_4507"/>
<accession>A0A167CH40</accession>
<dbReference type="InterPro" id="IPR048874">
    <property type="entry name" value="Ribosomal_bL31m_N"/>
</dbReference>
<feature type="domain" description="Ribosomal protein bL31m N-terminal" evidence="2">
    <location>
        <begin position="44"/>
        <end position="103"/>
    </location>
</feature>
<dbReference type="PANTHER" id="PTHR28174">
    <property type="entry name" value="54S RIBOSOMAL PROTEIN L36, MITOCHONDRIAL"/>
    <property type="match status" value="1"/>
</dbReference>
<dbReference type="GeneID" id="30036647"/>
<dbReference type="Gene3D" id="6.20.130.10">
    <property type="match status" value="1"/>
</dbReference>
<keyword evidence="4" id="KW-1185">Reference proteome</keyword>
<keyword evidence="3" id="KW-0689">Ribosomal protein</keyword>
<dbReference type="PANTHER" id="PTHR28174:SF1">
    <property type="entry name" value="LARGE RIBOSOMAL SUBUNIT PROTEIN BL31M"/>
    <property type="match status" value="1"/>
</dbReference>
<feature type="compositionally biased region" description="Low complexity" evidence="1">
    <location>
        <begin position="146"/>
        <end position="164"/>
    </location>
</feature>
<dbReference type="Pfam" id="PF21492">
    <property type="entry name" value="bL31_N"/>
    <property type="match status" value="1"/>
</dbReference>
<gene>
    <name evidence="3" type="primary">MRPL36</name>
    <name evidence="3" type="ORF">AWJ20_4507</name>
</gene>
<dbReference type="GO" id="GO:0032543">
    <property type="term" value="P:mitochondrial translation"/>
    <property type="evidence" value="ECO:0007669"/>
    <property type="project" value="InterPro"/>
</dbReference>
<feature type="region of interest" description="Disordered" evidence="1">
    <location>
        <begin position="136"/>
        <end position="164"/>
    </location>
</feature>
<evidence type="ECO:0000256" key="1">
    <source>
        <dbReference type="SAM" id="MobiDB-lite"/>
    </source>
</evidence>
<keyword evidence="3" id="KW-0687">Ribonucleoprotein</keyword>
<protein>
    <submittedName>
        <fullName evidence="3">Mitochondrial 54S ribosomal protein YmL36</fullName>
    </submittedName>
</protein>
<dbReference type="Proteomes" id="UP000189580">
    <property type="component" value="Chromosome c"/>
</dbReference>
<dbReference type="RefSeq" id="XP_018734163.1">
    <property type="nucleotide sequence ID" value="XM_018881584.1"/>
</dbReference>
<dbReference type="GO" id="GO:0005762">
    <property type="term" value="C:mitochondrial large ribosomal subunit"/>
    <property type="evidence" value="ECO:0007669"/>
    <property type="project" value="InterPro"/>
</dbReference>
<evidence type="ECO:0000313" key="4">
    <source>
        <dbReference type="Proteomes" id="UP000189580"/>
    </source>
</evidence>
<dbReference type="AlphaFoldDB" id="A0A167CH40"/>
<reference evidence="3 4" key="1">
    <citation type="submission" date="2016-02" db="EMBL/GenBank/DDBJ databases">
        <title>Complete genome sequence and transcriptome regulation of the pentose utilising yeast Sugiyamaella lignohabitans.</title>
        <authorList>
            <person name="Bellasio M."/>
            <person name="Peymann A."/>
            <person name="Valli M."/>
            <person name="Sipitzky M."/>
            <person name="Graf A."/>
            <person name="Sauer M."/>
            <person name="Marx H."/>
            <person name="Mattanovich D."/>
        </authorList>
    </citation>
    <scope>NUCLEOTIDE SEQUENCE [LARGE SCALE GENOMIC DNA]</scope>
    <source>
        <strain evidence="3 4">CBS 10342</strain>
    </source>
</reference>
<dbReference type="OrthoDB" id="5587740at2759"/>
<dbReference type="GO" id="GO:0003735">
    <property type="term" value="F:structural constituent of ribosome"/>
    <property type="evidence" value="ECO:0007669"/>
    <property type="project" value="InterPro"/>
</dbReference>
<dbReference type="EMBL" id="CP014500">
    <property type="protein sequence ID" value="ANB11686.1"/>
    <property type="molecule type" value="Genomic_DNA"/>
</dbReference>
<dbReference type="InterPro" id="IPR034600">
    <property type="entry name" value="Ribosomal_bL31m"/>
</dbReference>
<sequence length="196" mass="21368">MSRLLINPSLRPLVNSSNNAVARPAVHMAQSRTVYVPPGGKSVLPKRALRKLLPGKMRPHIYYKFDCVVELSDGSTITRRSQFPKVEWRYIADQRNNPTWNPSKANIKAVEADATGRLAKFKKKFGDFDSLASGTSAEAKTTKAPANDSTSTSAENTASTSSSSADDFLDLLSENVVPVQTGGRLSSSIKKTKKKK</sequence>
<organism evidence="3 4">
    <name type="scientific">Sugiyamaella lignohabitans</name>
    <dbReference type="NCBI Taxonomy" id="796027"/>
    <lineage>
        <taxon>Eukaryota</taxon>
        <taxon>Fungi</taxon>
        <taxon>Dikarya</taxon>
        <taxon>Ascomycota</taxon>
        <taxon>Saccharomycotina</taxon>
        <taxon>Dipodascomycetes</taxon>
        <taxon>Dipodascales</taxon>
        <taxon>Trichomonascaceae</taxon>
        <taxon>Sugiyamaella</taxon>
    </lineage>
</organism>
<name>A0A167CH40_9ASCO</name>
<proteinExistence type="predicted"/>
<evidence type="ECO:0000259" key="2">
    <source>
        <dbReference type="Pfam" id="PF21492"/>
    </source>
</evidence>
<evidence type="ECO:0000313" key="3">
    <source>
        <dbReference type="EMBL" id="ANB11686.1"/>
    </source>
</evidence>